<dbReference type="AlphaFoldDB" id="F8CBB6"/>
<evidence type="ECO:0000313" key="2">
    <source>
        <dbReference type="Proteomes" id="UP000000488"/>
    </source>
</evidence>
<proteinExistence type="predicted"/>
<organism evidence="1 2">
    <name type="scientific">Myxococcus fulvus (strain ATCC BAA-855 / HW-1)</name>
    <dbReference type="NCBI Taxonomy" id="483219"/>
    <lineage>
        <taxon>Bacteria</taxon>
        <taxon>Pseudomonadati</taxon>
        <taxon>Myxococcota</taxon>
        <taxon>Myxococcia</taxon>
        <taxon>Myxococcales</taxon>
        <taxon>Cystobacterineae</taxon>
        <taxon>Myxococcaceae</taxon>
        <taxon>Myxococcus</taxon>
    </lineage>
</organism>
<accession>F8CBB6</accession>
<protein>
    <submittedName>
        <fullName evidence="1">Uncharacterized protein</fullName>
    </submittedName>
</protein>
<dbReference type="HOGENOM" id="CLU_2863092_0_0_7"/>
<sequence>MRARRDHRGRKGPPVPLGLRALKVRQARKDPLALRGSRAPWGLKVLRASRDPLAPLADPKGRLA</sequence>
<gene>
    <name evidence="1" type="ordered locus">LILAB_07040</name>
</gene>
<name>F8CBB6_MYXFH</name>
<evidence type="ECO:0000313" key="1">
    <source>
        <dbReference type="EMBL" id="AEI63323.1"/>
    </source>
</evidence>
<dbReference type="EMBL" id="CP002830">
    <property type="protein sequence ID" value="AEI63323.1"/>
    <property type="molecule type" value="Genomic_DNA"/>
</dbReference>
<dbReference type="KEGG" id="mfu:LILAB_07040"/>
<reference evidence="1 2" key="1">
    <citation type="journal article" date="2011" name="J. Bacteriol.">
        <title>Genome sequence of the halotolerant marine bacterium Myxococcus fulvus HW-1.</title>
        <authorList>
            <person name="Li Z.F."/>
            <person name="Li X."/>
            <person name="Liu H."/>
            <person name="Liu X."/>
            <person name="Han K."/>
            <person name="Wu Z.H."/>
            <person name="Hu W."/>
            <person name="Li F.F."/>
            <person name="Li Y.Z."/>
        </authorList>
    </citation>
    <scope>NUCLEOTIDE SEQUENCE [LARGE SCALE GENOMIC DNA]</scope>
    <source>
        <strain evidence="2">ATCC BAA-855 / HW-1</strain>
    </source>
</reference>
<dbReference type="Proteomes" id="UP000000488">
    <property type="component" value="Chromosome"/>
</dbReference>